<protein>
    <submittedName>
        <fullName evidence="1">MmcQ/YjbR family DNA-binding protein</fullName>
    </submittedName>
</protein>
<dbReference type="SUPFAM" id="SSF142906">
    <property type="entry name" value="YjbR-like"/>
    <property type="match status" value="1"/>
</dbReference>
<dbReference type="RefSeq" id="WP_380631888.1">
    <property type="nucleotide sequence ID" value="NZ_JBHSQO010000001.1"/>
</dbReference>
<name>A0ABW1NX34_9PSEU</name>
<sequence length="134" mass="14741">MGDPDEVVERLRRICLALPEAVEEPAWRGTRWRIRATTFAHVLEVEGGDPPSYAKAAGTDGPVSVMTFRSEGAELGALRHAGHPFFSVTWAENVIGVVLDEDVDWEEVTELVTESYCASAPQKLVDLVHRPAEV</sequence>
<reference evidence="2" key="1">
    <citation type="journal article" date="2019" name="Int. J. Syst. Evol. Microbiol.">
        <title>The Global Catalogue of Microorganisms (GCM) 10K type strain sequencing project: providing services to taxonomists for standard genome sequencing and annotation.</title>
        <authorList>
            <consortium name="The Broad Institute Genomics Platform"/>
            <consortium name="The Broad Institute Genome Sequencing Center for Infectious Disease"/>
            <person name="Wu L."/>
            <person name="Ma J."/>
        </authorList>
    </citation>
    <scope>NUCLEOTIDE SEQUENCE [LARGE SCALE GENOMIC DNA]</scope>
    <source>
        <strain evidence="2">CGMCC 4.7246</strain>
    </source>
</reference>
<organism evidence="1 2">
    <name type="scientific">Saccharothrix lopnurensis</name>
    <dbReference type="NCBI Taxonomy" id="1670621"/>
    <lineage>
        <taxon>Bacteria</taxon>
        <taxon>Bacillati</taxon>
        <taxon>Actinomycetota</taxon>
        <taxon>Actinomycetes</taxon>
        <taxon>Pseudonocardiales</taxon>
        <taxon>Pseudonocardiaceae</taxon>
        <taxon>Saccharothrix</taxon>
    </lineage>
</organism>
<dbReference type="InterPro" id="IPR038056">
    <property type="entry name" value="YjbR-like_sf"/>
</dbReference>
<evidence type="ECO:0000313" key="2">
    <source>
        <dbReference type="Proteomes" id="UP001596220"/>
    </source>
</evidence>
<comment type="caution">
    <text evidence="1">The sequence shown here is derived from an EMBL/GenBank/DDBJ whole genome shotgun (WGS) entry which is preliminary data.</text>
</comment>
<dbReference type="InterPro" id="IPR058532">
    <property type="entry name" value="YjbR/MT2646/Rv2570-like"/>
</dbReference>
<dbReference type="GO" id="GO:0003677">
    <property type="term" value="F:DNA binding"/>
    <property type="evidence" value="ECO:0007669"/>
    <property type="project" value="UniProtKB-KW"/>
</dbReference>
<dbReference type="Pfam" id="PF04237">
    <property type="entry name" value="YjbR"/>
    <property type="match status" value="1"/>
</dbReference>
<gene>
    <name evidence="1" type="ORF">ACFP3R_01265</name>
</gene>
<dbReference type="Proteomes" id="UP001596220">
    <property type="component" value="Unassembled WGS sequence"/>
</dbReference>
<dbReference type="Gene3D" id="3.90.1150.30">
    <property type="match status" value="1"/>
</dbReference>
<evidence type="ECO:0000313" key="1">
    <source>
        <dbReference type="EMBL" id="MFC6087894.1"/>
    </source>
</evidence>
<proteinExistence type="predicted"/>
<keyword evidence="1" id="KW-0238">DNA-binding</keyword>
<dbReference type="EMBL" id="JBHSQO010000001">
    <property type="protein sequence ID" value="MFC6087894.1"/>
    <property type="molecule type" value="Genomic_DNA"/>
</dbReference>
<keyword evidence="2" id="KW-1185">Reference proteome</keyword>
<accession>A0ABW1NX34</accession>